<gene>
    <name evidence="2" type="ORF">BALAC2494_00130</name>
</gene>
<protein>
    <recommendedName>
        <fullName evidence="1">CinA C-terminal domain-containing protein</fullName>
    </recommendedName>
</protein>
<organism evidence="2 3">
    <name type="scientific">Bifidobacterium animalis subsp. lactis CNCM I-2494</name>
    <dbReference type="NCBI Taxonomy" id="1042403"/>
    <lineage>
        <taxon>Bacteria</taxon>
        <taxon>Bacillati</taxon>
        <taxon>Actinomycetota</taxon>
        <taxon>Actinomycetes</taxon>
        <taxon>Bifidobacteriales</taxon>
        <taxon>Bifidobacteriaceae</taxon>
        <taxon>Bifidobacterium</taxon>
    </lineage>
</organism>
<dbReference type="AlphaFoldDB" id="A0A806FRJ6"/>
<feature type="domain" description="CinA C-terminal" evidence="1">
    <location>
        <begin position="66"/>
        <end position="227"/>
    </location>
</feature>
<proteinExistence type="predicted"/>
<dbReference type="Proteomes" id="UP000008394">
    <property type="component" value="Chromosome"/>
</dbReference>
<dbReference type="Gene3D" id="3.90.950.20">
    <property type="entry name" value="CinA-like"/>
    <property type="match status" value="1"/>
</dbReference>
<dbReference type="SUPFAM" id="SSF142433">
    <property type="entry name" value="CinA-like"/>
    <property type="match status" value="1"/>
</dbReference>
<dbReference type="KEGG" id="bnm:BALAC2494_00130"/>
<dbReference type="EMBL" id="CP002915">
    <property type="protein sequence ID" value="AEK30568.1"/>
    <property type="molecule type" value="Genomic_DNA"/>
</dbReference>
<dbReference type="Pfam" id="PF02464">
    <property type="entry name" value="CinA"/>
    <property type="match status" value="1"/>
</dbReference>
<dbReference type="InterPro" id="IPR036653">
    <property type="entry name" value="CinA-like_C"/>
</dbReference>
<sequence length="247" mass="26699">MLCRCICKTCRQHAVIHNVCTIFHTESERHADDDVEGAGVAELFEVAELAGVTDVADVQRYCDEQARHILAHCDVRGLKIACAESLTAGLLADSFVRIPGASSVFLGSAVTYDIHAKAMVLGVDAELLRTHGAVDPEVARQMARGAAHLFYQEQYAHGVVGLSTTGVAGPGPDEGKPAGTVYIGFDVPCFSHSVIQERDFALRLALRGSRELVRHLTVACVLGKMREFTGSSQEKIPIMETRETHEG</sequence>
<evidence type="ECO:0000313" key="3">
    <source>
        <dbReference type="Proteomes" id="UP000008394"/>
    </source>
</evidence>
<evidence type="ECO:0000259" key="1">
    <source>
        <dbReference type="Pfam" id="PF02464"/>
    </source>
</evidence>
<dbReference type="NCBIfam" id="TIGR00199">
    <property type="entry name" value="PncC_domain"/>
    <property type="match status" value="1"/>
</dbReference>
<accession>A0A806FRJ6</accession>
<dbReference type="InterPro" id="IPR008136">
    <property type="entry name" value="CinA_C"/>
</dbReference>
<name>A0A806FRJ6_BIFAN</name>
<reference evidence="2 3" key="1">
    <citation type="journal article" date="2011" name="J. Bacteriol.">
        <title>Genome Sequence of the Probiotic Strain Bifidobacterium animalis subsp. lactis CNCM I-2494.</title>
        <authorList>
            <person name="Chervaux C."/>
            <person name="Grimaldi C."/>
            <person name="Bolotin A."/>
            <person name="Quinquis B."/>
            <person name="Legrain-Raspaud S."/>
            <person name="van Hylckama Vlieg J.E."/>
            <person name="Denariaz G."/>
            <person name="Smokvina T."/>
        </authorList>
    </citation>
    <scope>NUCLEOTIDE SEQUENCE [LARGE SCALE GENOMIC DNA]</scope>
    <source>
        <strain evidence="2 3">CNCM I-2494</strain>
    </source>
</reference>
<evidence type="ECO:0000313" key="2">
    <source>
        <dbReference type="EMBL" id="AEK30568.1"/>
    </source>
</evidence>